<organism evidence="3 4">
    <name type="scientific">Hymenobacter setariae</name>
    <dbReference type="NCBI Taxonomy" id="2594794"/>
    <lineage>
        <taxon>Bacteria</taxon>
        <taxon>Pseudomonadati</taxon>
        <taxon>Bacteroidota</taxon>
        <taxon>Cytophagia</taxon>
        <taxon>Cytophagales</taxon>
        <taxon>Hymenobacteraceae</taxon>
        <taxon>Hymenobacter</taxon>
    </lineage>
</organism>
<dbReference type="GO" id="GO:0000271">
    <property type="term" value="P:polysaccharide biosynthetic process"/>
    <property type="evidence" value="ECO:0007669"/>
    <property type="project" value="TreeGrafter"/>
</dbReference>
<name>A0A558BYD4_9BACT</name>
<sequence>MKLSILKTKLSNEVSAVPTELAQPYLPYLDGLRGVAIIIVILSHCLKENPYFDVLGEVGVEIFFVLSGFLITTLLFKEKIKNGHISLKLFYIRRALRIMPVAYLFLLVLLILNVCFALGVTPVGFLASALYIKNIPIPNSADWYSGHFWSLSIEEQFYLFFPFLLVLNLNRYTLLISLLVIVLPIIGLLAVNKVGIFYTNTAIHALVFLLNSVFFGSGTVSILVGSLCAILVFKEVVVIDRLWNNYFLSFALFLLAVTIGYKESVLFIPHISRLFFSTLIAWIILLNLKQEKNLFSTILGWSAFKQIGILSYSLYIWQQLFTHNQPWKNAFPYADSLALNLLVLYGVATASYYLYEQRFLVLKNKFKQAPPKRSLVNAA</sequence>
<feature type="transmembrane region" description="Helical" evidence="1">
    <location>
        <begin position="267"/>
        <end position="286"/>
    </location>
</feature>
<dbReference type="InterPro" id="IPR050879">
    <property type="entry name" value="Acyltransferase_3"/>
</dbReference>
<evidence type="ECO:0000313" key="4">
    <source>
        <dbReference type="Proteomes" id="UP000317624"/>
    </source>
</evidence>
<dbReference type="PANTHER" id="PTHR23028">
    <property type="entry name" value="ACETYLTRANSFERASE"/>
    <property type="match status" value="1"/>
</dbReference>
<keyword evidence="3" id="KW-0012">Acyltransferase</keyword>
<feature type="transmembrane region" description="Helical" evidence="1">
    <location>
        <begin position="174"/>
        <end position="191"/>
    </location>
</feature>
<dbReference type="PANTHER" id="PTHR23028:SF53">
    <property type="entry name" value="ACYL_TRANSF_3 DOMAIN-CONTAINING PROTEIN"/>
    <property type="match status" value="1"/>
</dbReference>
<reference evidence="3 4" key="1">
    <citation type="submission" date="2019-07" db="EMBL/GenBank/DDBJ databases">
        <title>Hymenobacter sp. straun FUR1 Genome sequencing and assembly.</title>
        <authorList>
            <person name="Chhetri G."/>
        </authorList>
    </citation>
    <scope>NUCLEOTIDE SEQUENCE [LARGE SCALE GENOMIC DNA]</scope>
    <source>
        <strain evidence="3 4">Fur1</strain>
    </source>
</reference>
<keyword evidence="1" id="KW-1133">Transmembrane helix</keyword>
<accession>A0A558BYD4</accession>
<keyword evidence="1" id="KW-0812">Transmembrane</keyword>
<dbReference type="Proteomes" id="UP000317624">
    <property type="component" value="Unassembled WGS sequence"/>
</dbReference>
<dbReference type="AlphaFoldDB" id="A0A558BYD4"/>
<proteinExistence type="predicted"/>
<feature type="transmembrane region" description="Helical" evidence="1">
    <location>
        <begin position="147"/>
        <end position="167"/>
    </location>
</feature>
<dbReference type="GO" id="GO:0016747">
    <property type="term" value="F:acyltransferase activity, transferring groups other than amino-acyl groups"/>
    <property type="evidence" value="ECO:0007669"/>
    <property type="project" value="InterPro"/>
</dbReference>
<protein>
    <submittedName>
        <fullName evidence="3">Acyltransferase</fullName>
    </submittedName>
</protein>
<dbReference type="Pfam" id="PF01757">
    <property type="entry name" value="Acyl_transf_3"/>
    <property type="match status" value="1"/>
</dbReference>
<gene>
    <name evidence="3" type="ORF">FNT36_08795</name>
</gene>
<feature type="transmembrane region" description="Helical" evidence="1">
    <location>
        <begin position="203"/>
        <end position="233"/>
    </location>
</feature>
<evidence type="ECO:0000259" key="2">
    <source>
        <dbReference type="Pfam" id="PF01757"/>
    </source>
</evidence>
<keyword evidence="3" id="KW-0808">Transferase</keyword>
<comment type="caution">
    <text evidence="3">The sequence shown here is derived from an EMBL/GenBank/DDBJ whole genome shotgun (WGS) entry which is preliminary data.</text>
</comment>
<dbReference type="RefSeq" id="WP_144846505.1">
    <property type="nucleotide sequence ID" value="NZ_VMRJ01000002.1"/>
</dbReference>
<evidence type="ECO:0000256" key="1">
    <source>
        <dbReference type="SAM" id="Phobius"/>
    </source>
</evidence>
<keyword evidence="4" id="KW-1185">Reference proteome</keyword>
<feature type="domain" description="Acyltransferase 3" evidence="2">
    <location>
        <begin position="27"/>
        <end position="334"/>
    </location>
</feature>
<evidence type="ECO:0000313" key="3">
    <source>
        <dbReference type="EMBL" id="TVT41526.1"/>
    </source>
</evidence>
<feature type="transmembrane region" description="Helical" evidence="1">
    <location>
        <begin position="298"/>
        <end position="317"/>
    </location>
</feature>
<feature type="transmembrane region" description="Helical" evidence="1">
    <location>
        <begin position="337"/>
        <end position="355"/>
    </location>
</feature>
<dbReference type="InterPro" id="IPR002656">
    <property type="entry name" value="Acyl_transf_3_dom"/>
</dbReference>
<keyword evidence="1" id="KW-0472">Membrane</keyword>
<feature type="transmembrane region" description="Helical" evidence="1">
    <location>
        <begin position="98"/>
        <end position="127"/>
    </location>
</feature>
<dbReference type="GO" id="GO:0016020">
    <property type="term" value="C:membrane"/>
    <property type="evidence" value="ECO:0007669"/>
    <property type="project" value="TreeGrafter"/>
</dbReference>
<dbReference type="OrthoDB" id="3404679at2"/>
<feature type="transmembrane region" description="Helical" evidence="1">
    <location>
        <begin position="58"/>
        <end position="77"/>
    </location>
</feature>
<dbReference type="EMBL" id="VMRJ01000002">
    <property type="protein sequence ID" value="TVT41526.1"/>
    <property type="molecule type" value="Genomic_DNA"/>
</dbReference>
<feature type="transmembrane region" description="Helical" evidence="1">
    <location>
        <begin position="245"/>
        <end position="261"/>
    </location>
</feature>